<gene>
    <name evidence="1" type="ORF">BBK82_26420</name>
</gene>
<evidence type="ECO:0000313" key="2">
    <source>
        <dbReference type="Proteomes" id="UP000093053"/>
    </source>
</evidence>
<keyword evidence="2" id="KW-1185">Reference proteome</keyword>
<dbReference type="RefSeq" id="WP_065917427.1">
    <property type="nucleotide sequence ID" value="NZ_CP016793.1"/>
</dbReference>
<protein>
    <recommendedName>
        <fullName evidence="3">Asp23/Gls24 family envelope stress response protein</fullName>
    </recommendedName>
</protein>
<dbReference type="KEGG" id="led:BBK82_26420"/>
<organism evidence="1 2">
    <name type="scientific">Lentzea guizhouensis</name>
    <dbReference type="NCBI Taxonomy" id="1586287"/>
    <lineage>
        <taxon>Bacteria</taxon>
        <taxon>Bacillati</taxon>
        <taxon>Actinomycetota</taxon>
        <taxon>Actinomycetes</taxon>
        <taxon>Pseudonocardiales</taxon>
        <taxon>Pseudonocardiaceae</taxon>
        <taxon>Lentzea</taxon>
    </lineage>
</organism>
<sequence length="106" mass="10661">MTTTLAAPARGLTTVADRAVGRIASRAAHEVAGVAGATASAHVTGGVAALDVRLDLHYPTPVATTTAAVRAHLAERVGALTGLAVSVVDVSVAELRTAAEVTRRVR</sequence>
<dbReference type="Proteomes" id="UP000093053">
    <property type="component" value="Chromosome"/>
</dbReference>
<accession>A0A1B2HMY3</accession>
<proteinExistence type="predicted"/>
<evidence type="ECO:0008006" key="3">
    <source>
        <dbReference type="Google" id="ProtNLM"/>
    </source>
</evidence>
<dbReference type="AlphaFoldDB" id="A0A1B2HMY3"/>
<dbReference type="OrthoDB" id="4569527at2"/>
<dbReference type="EMBL" id="CP016793">
    <property type="protein sequence ID" value="ANZ39084.1"/>
    <property type="molecule type" value="Genomic_DNA"/>
</dbReference>
<reference evidence="1 2" key="1">
    <citation type="submission" date="2016-07" db="EMBL/GenBank/DDBJ databases">
        <title>Complete genome sequence of the Lentzea guizhouensis DHS C013.</title>
        <authorList>
            <person name="Cao C."/>
        </authorList>
    </citation>
    <scope>NUCLEOTIDE SEQUENCE [LARGE SCALE GENOMIC DNA]</scope>
    <source>
        <strain evidence="1 2">DHS C013</strain>
    </source>
</reference>
<name>A0A1B2HMY3_9PSEU</name>
<evidence type="ECO:0000313" key="1">
    <source>
        <dbReference type="EMBL" id="ANZ39084.1"/>
    </source>
</evidence>
<dbReference type="STRING" id="1586287.BBK82_26420"/>